<dbReference type="InterPro" id="IPR009057">
    <property type="entry name" value="Homeodomain-like_sf"/>
</dbReference>
<dbReference type="AlphaFoldDB" id="A0A841FLQ8"/>
<name>A0A841FLQ8_9ACTN</name>
<dbReference type="InterPro" id="IPR039538">
    <property type="entry name" value="BetI_C"/>
</dbReference>
<keyword evidence="1" id="KW-0678">Repressor</keyword>
<evidence type="ECO:0000256" key="3">
    <source>
        <dbReference type="ARBA" id="ARBA00023125"/>
    </source>
</evidence>
<protein>
    <submittedName>
        <fullName evidence="7">AcrR family transcriptional regulator</fullName>
    </submittedName>
</protein>
<dbReference type="EMBL" id="JACHGT010000005">
    <property type="protein sequence ID" value="MBB6034738.1"/>
    <property type="molecule type" value="Genomic_DNA"/>
</dbReference>
<accession>A0A841FLQ8</accession>
<dbReference type="InterPro" id="IPR050109">
    <property type="entry name" value="HTH-type_TetR-like_transc_reg"/>
</dbReference>
<dbReference type="GO" id="GO:0003700">
    <property type="term" value="F:DNA-binding transcription factor activity"/>
    <property type="evidence" value="ECO:0007669"/>
    <property type="project" value="TreeGrafter"/>
</dbReference>
<comment type="caution">
    <text evidence="7">The sequence shown here is derived from an EMBL/GenBank/DDBJ whole genome shotgun (WGS) entry which is preliminary data.</text>
</comment>
<proteinExistence type="predicted"/>
<dbReference type="SUPFAM" id="SSF48498">
    <property type="entry name" value="Tetracyclin repressor-like, C-terminal domain"/>
    <property type="match status" value="1"/>
</dbReference>
<dbReference type="InterPro" id="IPR001647">
    <property type="entry name" value="HTH_TetR"/>
</dbReference>
<dbReference type="SUPFAM" id="SSF46689">
    <property type="entry name" value="Homeodomain-like"/>
    <property type="match status" value="1"/>
</dbReference>
<sequence length="206" mass="23105">MPKRVDHEAVRQEIAEALWRIASQRGLDGASLREVAHEAGISLGRLQHYFASKDDMLVFASNHISELADRQIRARLAGAFPDRPPTPYELLRVCLRGMLPLDDNTRTGILVQIAYFSRAVRDARMREPARKGIPPLLTWFAELLRTAVDRGEIAADRDLGAEAMLLLALTDGLTTYTLLDVHEAERAAELVDYHLGRLFQGRADTH</sequence>
<evidence type="ECO:0000256" key="2">
    <source>
        <dbReference type="ARBA" id="ARBA00023015"/>
    </source>
</evidence>
<feature type="domain" description="HTH tetR-type" evidence="6">
    <location>
        <begin position="8"/>
        <end position="68"/>
    </location>
</feature>
<dbReference type="InterPro" id="IPR036271">
    <property type="entry name" value="Tet_transcr_reg_TetR-rel_C_sf"/>
</dbReference>
<dbReference type="Pfam" id="PF13977">
    <property type="entry name" value="TetR_C_6"/>
    <property type="match status" value="1"/>
</dbReference>
<dbReference type="PANTHER" id="PTHR30055">
    <property type="entry name" value="HTH-TYPE TRANSCRIPTIONAL REGULATOR RUTR"/>
    <property type="match status" value="1"/>
</dbReference>
<keyword evidence="3 5" id="KW-0238">DNA-binding</keyword>
<gene>
    <name evidence="7" type="ORF">HNR73_002592</name>
</gene>
<keyword evidence="8" id="KW-1185">Reference proteome</keyword>
<evidence type="ECO:0000256" key="5">
    <source>
        <dbReference type="PROSITE-ProRule" id="PRU00335"/>
    </source>
</evidence>
<evidence type="ECO:0000259" key="6">
    <source>
        <dbReference type="PROSITE" id="PS50977"/>
    </source>
</evidence>
<evidence type="ECO:0000313" key="7">
    <source>
        <dbReference type="EMBL" id="MBB6034738.1"/>
    </source>
</evidence>
<feature type="DNA-binding region" description="H-T-H motif" evidence="5">
    <location>
        <begin position="31"/>
        <end position="50"/>
    </location>
</feature>
<evidence type="ECO:0000256" key="4">
    <source>
        <dbReference type="ARBA" id="ARBA00023163"/>
    </source>
</evidence>
<dbReference type="Pfam" id="PF00440">
    <property type="entry name" value="TetR_N"/>
    <property type="match status" value="1"/>
</dbReference>
<evidence type="ECO:0000256" key="1">
    <source>
        <dbReference type="ARBA" id="ARBA00022491"/>
    </source>
</evidence>
<dbReference type="GO" id="GO:0000976">
    <property type="term" value="F:transcription cis-regulatory region binding"/>
    <property type="evidence" value="ECO:0007669"/>
    <property type="project" value="TreeGrafter"/>
</dbReference>
<keyword evidence="2" id="KW-0805">Transcription regulation</keyword>
<dbReference type="Gene3D" id="1.10.357.10">
    <property type="entry name" value="Tetracycline Repressor, domain 2"/>
    <property type="match status" value="1"/>
</dbReference>
<dbReference type="Proteomes" id="UP000548476">
    <property type="component" value="Unassembled WGS sequence"/>
</dbReference>
<dbReference type="PANTHER" id="PTHR30055:SF234">
    <property type="entry name" value="HTH-TYPE TRANSCRIPTIONAL REGULATOR BETI"/>
    <property type="match status" value="1"/>
</dbReference>
<dbReference type="RefSeq" id="WP_184787607.1">
    <property type="nucleotide sequence ID" value="NZ_BONT01000068.1"/>
</dbReference>
<evidence type="ECO:0000313" key="8">
    <source>
        <dbReference type="Proteomes" id="UP000548476"/>
    </source>
</evidence>
<keyword evidence="4" id="KW-0804">Transcription</keyword>
<reference evidence="7 8" key="1">
    <citation type="submission" date="2020-08" db="EMBL/GenBank/DDBJ databases">
        <title>Genomic Encyclopedia of Type Strains, Phase IV (KMG-IV): sequencing the most valuable type-strain genomes for metagenomic binning, comparative biology and taxonomic classification.</title>
        <authorList>
            <person name="Goeker M."/>
        </authorList>
    </citation>
    <scope>NUCLEOTIDE SEQUENCE [LARGE SCALE GENOMIC DNA]</scope>
    <source>
        <strain evidence="7 8">YIM 65646</strain>
    </source>
</reference>
<organism evidence="7 8">
    <name type="scientific">Phytomonospora endophytica</name>
    <dbReference type="NCBI Taxonomy" id="714109"/>
    <lineage>
        <taxon>Bacteria</taxon>
        <taxon>Bacillati</taxon>
        <taxon>Actinomycetota</taxon>
        <taxon>Actinomycetes</taxon>
        <taxon>Micromonosporales</taxon>
        <taxon>Micromonosporaceae</taxon>
        <taxon>Phytomonospora</taxon>
    </lineage>
</organism>
<dbReference type="PROSITE" id="PS50977">
    <property type="entry name" value="HTH_TETR_2"/>
    <property type="match status" value="1"/>
</dbReference>